<dbReference type="WBParaSite" id="TASK_0000742201-mRNA-1">
    <property type="protein sequence ID" value="TASK_0000742201-mRNA-1"/>
    <property type="gene ID" value="TASK_0000742201"/>
</dbReference>
<evidence type="ECO:0000256" key="11">
    <source>
        <dbReference type="ARBA" id="ARBA00023136"/>
    </source>
</evidence>
<protein>
    <recommendedName>
        <fullName evidence="5">Dol-P-Glc:Glc(2)Man(9)GlcNAc(2)-PP-Dol alpha-1,2-glucosyltransferase</fullName>
        <ecNumber evidence="4">2.4.1.256</ecNumber>
    </recommendedName>
</protein>
<organism evidence="17">
    <name type="scientific">Taenia asiatica</name>
    <name type="common">Asian tapeworm</name>
    <dbReference type="NCBI Taxonomy" id="60517"/>
    <lineage>
        <taxon>Eukaryota</taxon>
        <taxon>Metazoa</taxon>
        <taxon>Spiralia</taxon>
        <taxon>Lophotrochozoa</taxon>
        <taxon>Platyhelminthes</taxon>
        <taxon>Cestoda</taxon>
        <taxon>Eucestoda</taxon>
        <taxon>Cyclophyllidea</taxon>
        <taxon>Taeniidae</taxon>
        <taxon>Taenia</taxon>
    </lineage>
</organism>
<evidence type="ECO:0000256" key="12">
    <source>
        <dbReference type="ARBA" id="ARBA00044727"/>
    </source>
</evidence>
<keyword evidence="10 14" id="KW-1133">Transmembrane helix</keyword>
<evidence type="ECO:0000256" key="8">
    <source>
        <dbReference type="ARBA" id="ARBA00022692"/>
    </source>
</evidence>
<keyword evidence="6" id="KW-0328">Glycosyltransferase</keyword>
<dbReference type="Pfam" id="PF04922">
    <property type="entry name" value="DIE2_ALG10"/>
    <property type="match status" value="1"/>
</dbReference>
<dbReference type="OrthoDB" id="4769at2759"/>
<comment type="similarity">
    <text evidence="3">Belongs to the ALG10 glucosyltransferase family.</text>
</comment>
<evidence type="ECO:0000256" key="14">
    <source>
        <dbReference type="SAM" id="Phobius"/>
    </source>
</evidence>
<evidence type="ECO:0000256" key="3">
    <source>
        <dbReference type="ARBA" id="ARBA00010600"/>
    </source>
</evidence>
<dbReference type="EMBL" id="UYRS01018615">
    <property type="protein sequence ID" value="VDK38344.1"/>
    <property type="molecule type" value="Genomic_DNA"/>
</dbReference>
<dbReference type="GO" id="GO:0006488">
    <property type="term" value="P:dolichol-linked oligosaccharide biosynthetic process"/>
    <property type="evidence" value="ECO:0007669"/>
    <property type="project" value="InterPro"/>
</dbReference>
<keyword evidence="8 14" id="KW-0812">Transmembrane</keyword>
<evidence type="ECO:0000313" key="17">
    <source>
        <dbReference type="WBParaSite" id="TASK_0000742201-mRNA-1"/>
    </source>
</evidence>
<dbReference type="STRING" id="60517.A0A0R3WA75"/>
<comment type="pathway">
    <text evidence="2">Protein modification; protein glycosylation.</text>
</comment>
<dbReference type="InterPro" id="IPR016900">
    <property type="entry name" value="Alg10"/>
</dbReference>
<comment type="subcellular location">
    <subcellularLocation>
        <location evidence="1">Endoplasmic reticulum membrane</location>
        <topology evidence="1">Multi-pass membrane protein</topology>
    </subcellularLocation>
</comment>
<comment type="catalytic activity">
    <reaction evidence="13">
        <text>an alpha-D-Glc-(1-&gt;3)-alpha-D-Glc-(1-&gt;3)-alpha-D-Man-(1-&gt;2)-alpha-D-Man-(1-&gt;2)-alpha-D-Man-(1-&gt;3)-[alpha-D-Man-(1-&gt;2)-alpha-D-Man-(1-&gt;3)-[alpha-D-Man-(1-&gt;2)-alpha-D-Man-(1-&gt;6)]-alpha-D-Man-(1-&gt;6)]-beta-D-Man-(1-&gt;4)-beta-D-GlcNAc-(1-&gt;4)-alpha-D-GlcNAc-diphospho-di-trans,poly-cis-dolichol + a di-trans,poly-cis-dolichyl beta-D-glucosyl phosphate = a alpha-D-Glc-(1-&gt;2)-alpha-D-Glc-(1-&gt;3)-alpha-D-Glc-(1-&gt;3)-alpha-D-Man-(1-&gt;2)-alpha-D-Man-(1-&gt;2)-alpha-D-Man-(1-&gt;3)-[alpha-D-Man-(1-&gt;2)-alpha-D-Man-(1-&gt;3)-[alpha-D-Man-(1-&gt;2)-alpha-D-Man-(1-&gt;6)]-alpha-D-Man-(1-&gt;6)]-beta-D-Man-(1-&gt;4)-beta-D-GlcNAc-(1-&gt;4)-alpha-D-GlcNAc-diphospho-di-trans,poly-cis-dolichol + a di-trans,poly-cis-dolichyl phosphate + H(+)</text>
        <dbReference type="Rhea" id="RHEA:29543"/>
        <dbReference type="Rhea" id="RHEA-COMP:19498"/>
        <dbReference type="Rhea" id="RHEA-COMP:19502"/>
        <dbReference type="Rhea" id="RHEA-COMP:19512"/>
        <dbReference type="Rhea" id="RHEA-COMP:19522"/>
        <dbReference type="ChEBI" id="CHEBI:15378"/>
        <dbReference type="ChEBI" id="CHEBI:57525"/>
        <dbReference type="ChEBI" id="CHEBI:57683"/>
        <dbReference type="ChEBI" id="CHEBI:132522"/>
        <dbReference type="ChEBI" id="CHEBI:132523"/>
        <dbReference type="EC" id="2.4.1.256"/>
    </reaction>
    <physiologicalReaction direction="left-to-right" evidence="13">
        <dbReference type="Rhea" id="RHEA:29544"/>
    </physiologicalReaction>
</comment>
<keyword evidence="11 14" id="KW-0472">Membrane</keyword>
<evidence type="ECO:0000256" key="5">
    <source>
        <dbReference type="ARBA" id="ARBA00018512"/>
    </source>
</evidence>
<evidence type="ECO:0000256" key="7">
    <source>
        <dbReference type="ARBA" id="ARBA00022679"/>
    </source>
</evidence>
<reference evidence="15 16" key="2">
    <citation type="submission" date="2018-11" db="EMBL/GenBank/DDBJ databases">
        <authorList>
            <consortium name="Pathogen Informatics"/>
        </authorList>
    </citation>
    <scope>NUCLEOTIDE SEQUENCE [LARGE SCALE GENOMIC DNA]</scope>
</reference>
<evidence type="ECO:0000256" key="10">
    <source>
        <dbReference type="ARBA" id="ARBA00022989"/>
    </source>
</evidence>
<dbReference type="GO" id="GO:0106073">
    <property type="term" value="F:dolichyl pyrophosphate Glc2Man9GlcNAc2 alpha-1,2-glucosyltransferase activity"/>
    <property type="evidence" value="ECO:0007669"/>
    <property type="project" value="UniProtKB-EC"/>
</dbReference>
<comment type="function">
    <text evidence="12">Dol-P-Glc:Glc(2)Man(9)GlcNAc(2)-PP-Dol alpha-1,2-glucosyltransferase that operates in the biosynthetic pathway of dolichol-linked oligosaccharides, the glycan precursors employed in protein asparagine (N)-glycosylation. The assembly of dolichol-linked oligosaccharides begins on the cytosolic side of the endoplasmic reticulum membrane and finishes in its lumen. The sequential addition of sugars to dolichol pyrophosphate produces dolichol-linked oligosaccharides containing fourteen sugars, including two GlcNAcs, nine mannoses and three glucoses. Once assembled, the oligosaccharide is transferred from the lipid to nascent proteins by oligosaccharyltransferases. In the lumen of the endoplasmic reticulum, adds the third and last glucose residue from dolichyl phosphate glucose (Dol-P-Glc) onto the lipid-linked oligosaccharide intermediate Glc(2)Man(9)GlcNAc(2)-PP-Dol to produce Glc(3)Man(9)GlcNAc(2)-PP-Dol.</text>
</comment>
<evidence type="ECO:0000256" key="13">
    <source>
        <dbReference type="ARBA" id="ARBA00048064"/>
    </source>
</evidence>
<dbReference type="Proteomes" id="UP000282613">
    <property type="component" value="Unassembled WGS sequence"/>
</dbReference>
<feature type="transmembrane region" description="Helical" evidence="14">
    <location>
        <begin position="86"/>
        <end position="105"/>
    </location>
</feature>
<evidence type="ECO:0000313" key="15">
    <source>
        <dbReference type="EMBL" id="VDK38344.1"/>
    </source>
</evidence>
<evidence type="ECO:0000313" key="16">
    <source>
        <dbReference type="Proteomes" id="UP000282613"/>
    </source>
</evidence>
<gene>
    <name evidence="15" type="ORF">TASK_LOCUS7423</name>
</gene>
<feature type="transmembrane region" description="Helical" evidence="14">
    <location>
        <begin position="47"/>
        <end position="65"/>
    </location>
</feature>
<dbReference type="EC" id="2.4.1.256" evidence="4"/>
<name>A0A0R3WA75_TAEAS</name>
<sequence>MIGQAAVQRLASIQTCVRKSALQWCIYLIKHPVDTFTALVKAALLDALHHTATIVLFVTLVLVFNQGDIVLGDRSAHKPVFHVPQIFYFFVFCALHTPIAFLHYLHTNLHVPRRLSLIWIT</sequence>
<accession>A0A0R3WA75</accession>
<evidence type="ECO:0000256" key="1">
    <source>
        <dbReference type="ARBA" id="ARBA00004477"/>
    </source>
</evidence>
<keyword evidence="16" id="KW-1185">Reference proteome</keyword>
<reference evidence="17" key="1">
    <citation type="submission" date="2017-02" db="UniProtKB">
        <authorList>
            <consortium name="WormBaseParasite"/>
        </authorList>
    </citation>
    <scope>IDENTIFICATION</scope>
</reference>
<evidence type="ECO:0000256" key="6">
    <source>
        <dbReference type="ARBA" id="ARBA00022676"/>
    </source>
</evidence>
<proteinExistence type="inferred from homology"/>
<evidence type="ECO:0000256" key="4">
    <source>
        <dbReference type="ARBA" id="ARBA00011967"/>
    </source>
</evidence>
<keyword evidence="7" id="KW-0808">Transferase</keyword>
<evidence type="ECO:0000256" key="9">
    <source>
        <dbReference type="ARBA" id="ARBA00022824"/>
    </source>
</evidence>
<keyword evidence="9" id="KW-0256">Endoplasmic reticulum</keyword>
<dbReference type="GO" id="GO:0005789">
    <property type="term" value="C:endoplasmic reticulum membrane"/>
    <property type="evidence" value="ECO:0007669"/>
    <property type="project" value="UniProtKB-SubCell"/>
</dbReference>
<dbReference type="AlphaFoldDB" id="A0A0R3WA75"/>
<evidence type="ECO:0000256" key="2">
    <source>
        <dbReference type="ARBA" id="ARBA00004922"/>
    </source>
</evidence>